<dbReference type="Gene3D" id="3.30.70.100">
    <property type="match status" value="2"/>
</dbReference>
<dbReference type="OrthoDB" id="3542212at2759"/>
<dbReference type="SUPFAM" id="SSF54909">
    <property type="entry name" value="Dimeric alpha+beta barrel"/>
    <property type="match status" value="1"/>
</dbReference>
<proteinExistence type="predicted"/>
<dbReference type="PANTHER" id="PTHR42052:SF1">
    <property type="entry name" value="ABM DOMAIN-CONTAINING PROTEIN"/>
    <property type="match status" value="1"/>
</dbReference>
<accession>A0A9P5C280</accession>
<gene>
    <name evidence="1" type="ORF">E8E12_003557</name>
</gene>
<name>A0A9P5C280_9PLEO</name>
<sequence length="210" mass="24200">MTVTEIALLHLSQGVTIDDAHVRLKLTHARTVMQNYAGRTFYYLQQVEDPAYIYIIGEWLSLDEHMNSFIRSAENHAVLESLKDLLSVDWLLHIDKPHADLPLPGPRTNRAKASIYGLVRHFVKSGQREQFQETYESKKRHLQTFVTEGKIGGGWRVDKEGDREEWVLLTPWTSVEQHHAFAETMGFAEYGKIREHIDGAEIKHAQILNI</sequence>
<dbReference type="EMBL" id="SWKV01000023">
    <property type="protein sequence ID" value="KAF3040889.1"/>
    <property type="molecule type" value="Genomic_DNA"/>
</dbReference>
<dbReference type="AlphaFoldDB" id="A0A9P5C280"/>
<dbReference type="PANTHER" id="PTHR42052">
    <property type="entry name" value="ABM DOMAIN-CONTAINING PROTEIN"/>
    <property type="match status" value="1"/>
</dbReference>
<reference evidence="1" key="1">
    <citation type="submission" date="2019-04" db="EMBL/GenBank/DDBJ databases">
        <title>Sequencing of skin fungus with MAO and IRED activity.</title>
        <authorList>
            <person name="Marsaioli A.J."/>
            <person name="Bonatto J.M.C."/>
            <person name="Reis Junior O."/>
        </authorList>
    </citation>
    <scope>NUCLEOTIDE SEQUENCE</scope>
    <source>
        <strain evidence="1">28M1</strain>
    </source>
</reference>
<evidence type="ECO:0000313" key="1">
    <source>
        <dbReference type="EMBL" id="KAF3040889.1"/>
    </source>
</evidence>
<keyword evidence="2" id="KW-1185">Reference proteome</keyword>
<organism evidence="1 2">
    <name type="scientific">Didymella heteroderae</name>
    <dbReference type="NCBI Taxonomy" id="1769908"/>
    <lineage>
        <taxon>Eukaryota</taxon>
        <taxon>Fungi</taxon>
        <taxon>Dikarya</taxon>
        <taxon>Ascomycota</taxon>
        <taxon>Pezizomycotina</taxon>
        <taxon>Dothideomycetes</taxon>
        <taxon>Pleosporomycetidae</taxon>
        <taxon>Pleosporales</taxon>
        <taxon>Pleosporineae</taxon>
        <taxon>Didymellaceae</taxon>
        <taxon>Didymella</taxon>
    </lineage>
</organism>
<protein>
    <recommendedName>
        <fullName evidence="3">ABM domain-containing protein</fullName>
    </recommendedName>
</protein>
<evidence type="ECO:0008006" key="3">
    <source>
        <dbReference type="Google" id="ProtNLM"/>
    </source>
</evidence>
<comment type="caution">
    <text evidence="1">The sequence shown here is derived from an EMBL/GenBank/DDBJ whole genome shotgun (WGS) entry which is preliminary data.</text>
</comment>
<dbReference type="InterPro" id="IPR011008">
    <property type="entry name" value="Dimeric_a/b-barrel"/>
</dbReference>
<dbReference type="Proteomes" id="UP000758155">
    <property type="component" value="Unassembled WGS sequence"/>
</dbReference>
<evidence type="ECO:0000313" key="2">
    <source>
        <dbReference type="Proteomes" id="UP000758155"/>
    </source>
</evidence>